<gene>
    <name evidence="2" type="ORF">SAMN05444141_10362</name>
</gene>
<reference evidence="3" key="1">
    <citation type="submission" date="2016-10" db="EMBL/GenBank/DDBJ databases">
        <authorList>
            <person name="Varghese N."/>
            <person name="Submissions S."/>
        </authorList>
    </citation>
    <scope>NUCLEOTIDE SEQUENCE [LARGE SCALE GENOMIC DNA]</scope>
    <source>
        <strain evidence="3">DSM 17465</strain>
    </source>
</reference>
<evidence type="ECO:0000313" key="3">
    <source>
        <dbReference type="Proteomes" id="UP000183371"/>
    </source>
</evidence>
<feature type="chain" id="PRO_5010311649" evidence="1">
    <location>
        <begin position="24"/>
        <end position="199"/>
    </location>
</feature>
<dbReference type="EMBL" id="FPBD01000003">
    <property type="protein sequence ID" value="SFT74275.1"/>
    <property type="molecule type" value="Genomic_DNA"/>
</dbReference>
<sequence>MLKNFQFLIVAMTGIFMCSQAWAESVYSTLDLNETCKLQEVTSDRAEGSAVWMCQGYNGIPVYVAEGDLRFFVSFGDMARDEPAATQGLSPWNRLGTTIEWVLEGGEPVATILRWHTDIPADVAGAEKADADGFYRGQVLVITQLGQGKTCHIGYVDARAAKDANKLARDAAGLLAGIWDCTSQPKLLGGGGLSLGLTE</sequence>
<proteinExistence type="predicted"/>
<name>A0A1I7AHC1_9HYPH</name>
<protein>
    <submittedName>
        <fullName evidence="2">Uncharacterized protein</fullName>
    </submittedName>
</protein>
<organism evidence="2 3">
    <name type="scientific">Pseudovibrio denitrificans</name>
    <dbReference type="NCBI Taxonomy" id="258256"/>
    <lineage>
        <taxon>Bacteria</taxon>
        <taxon>Pseudomonadati</taxon>
        <taxon>Pseudomonadota</taxon>
        <taxon>Alphaproteobacteria</taxon>
        <taxon>Hyphomicrobiales</taxon>
        <taxon>Stappiaceae</taxon>
        <taxon>Pseudovibrio</taxon>
    </lineage>
</organism>
<evidence type="ECO:0000313" key="2">
    <source>
        <dbReference type="EMBL" id="SFT74275.1"/>
    </source>
</evidence>
<accession>A0A1I7AHC1</accession>
<keyword evidence="3" id="KW-1185">Reference proteome</keyword>
<keyword evidence="1" id="KW-0732">Signal</keyword>
<evidence type="ECO:0000256" key="1">
    <source>
        <dbReference type="SAM" id="SignalP"/>
    </source>
</evidence>
<dbReference type="RefSeq" id="WP_054785598.1">
    <property type="nucleotide sequence ID" value="NZ_FPBD01000003.1"/>
</dbReference>
<dbReference type="Proteomes" id="UP000183371">
    <property type="component" value="Unassembled WGS sequence"/>
</dbReference>
<dbReference type="AlphaFoldDB" id="A0A1I7AHC1"/>
<feature type="signal peptide" evidence="1">
    <location>
        <begin position="1"/>
        <end position="23"/>
    </location>
</feature>